<dbReference type="PANTHER" id="PTHR21310">
    <property type="entry name" value="AMINOGLYCOSIDE PHOSPHOTRANSFERASE-RELATED-RELATED"/>
    <property type="match status" value="1"/>
</dbReference>
<feature type="domain" description="Aminoglycoside phosphotransferase" evidence="2">
    <location>
        <begin position="31"/>
        <end position="108"/>
    </location>
</feature>
<evidence type="ECO:0000313" key="4">
    <source>
        <dbReference type="Proteomes" id="UP000730481"/>
    </source>
</evidence>
<dbReference type="PANTHER" id="PTHR21310:SF58">
    <property type="entry name" value="AMINOGLYCOSIDE PHOSPHOTRANSFERASE DOMAIN-CONTAINING PROTEIN"/>
    <property type="match status" value="1"/>
</dbReference>
<proteinExistence type="predicted"/>
<dbReference type="EMBL" id="PVQB02000033">
    <property type="protein sequence ID" value="KAF4345162.1"/>
    <property type="molecule type" value="Genomic_DNA"/>
</dbReference>
<dbReference type="Pfam" id="PF01636">
    <property type="entry name" value="APH"/>
    <property type="match status" value="1"/>
</dbReference>
<dbReference type="InterPro" id="IPR051678">
    <property type="entry name" value="AGP_Transferase"/>
</dbReference>
<dbReference type="AlphaFoldDB" id="A0A9P5E1E8"/>
<name>A0A9P5E1E8_9HYPO</name>
<feature type="region of interest" description="Disordered" evidence="1">
    <location>
        <begin position="1"/>
        <end position="25"/>
    </location>
</feature>
<evidence type="ECO:0000259" key="2">
    <source>
        <dbReference type="Pfam" id="PF01636"/>
    </source>
</evidence>
<keyword evidence="4" id="KW-1185">Reference proteome</keyword>
<dbReference type="SUPFAM" id="SSF56112">
    <property type="entry name" value="Protein kinase-like (PK-like)"/>
    <property type="match status" value="1"/>
</dbReference>
<gene>
    <name evidence="3" type="ORF">FBEOM_868</name>
</gene>
<evidence type="ECO:0000256" key="1">
    <source>
        <dbReference type="SAM" id="MobiDB-lite"/>
    </source>
</evidence>
<comment type="caution">
    <text evidence="3">The sequence shown here is derived from an EMBL/GenBank/DDBJ whole genome shotgun (WGS) entry which is preliminary data.</text>
</comment>
<dbReference type="InterPro" id="IPR002575">
    <property type="entry name" value="Aminoglycoside_PTrfase"/>
</dbReference>
<dbReference type="OrthoDB" id="2906425at2759"/>
<evidence type="ECO:0000313" key="3">
    <source>
        <dbReference type="EMBL" id="KAF4345162.1"/>
    </source>
</evidence>
<protein>
    <submittedName>
        <fullName evidence="3">Phosphotransferase enzyme family domain protein</fullName>
    </submittedName>
</protein>
<reference evidence="3" key="1">
    <citation type="journal article" date="2017" name="Mycologia">
        <title>Fusarium algeriense, sp. nov., a novel toxigenic crown rot pathogen of durum wheat from Algeria is nested in the Fusarium burgessii species complex.</title>
        <authorList>
            <person name="Laraba I."/>
            <person name="Keddad A."/>
            <person name="Boureghda H."/>
            <person name="Abdallah N."/>
            <person name="Vaughan M.M."/>
            <person name="Proctor R.H."/>
            <person name="Busman M."/>
            <person name="O'Donnell K."/>
        </authorList>
    </citation>
    <scope>NUCLEOTIDE SEQUENCE</scope>
    <source>
        <strain evidence="3">NRRL 25174</strain>
    </source>
</reference>
<accession>A0A9P5E1E8</accession>
<sequence>MATPTASAPHDATRNDTQPPKPFRKEARSFRLLREAEAMKFVQAHTSIPVPEILETNFDPEDKETSWILMERLSGQQLDKAWPIMTETTKARTISELKEYLSQLHRIHRLALAGSVLVLEVQHTTIDCTV</sequence>
<organism evidence="3 4">
    <name type="scientific">Fusarium beomiforme</name>
    <dbReference type="NCBI Taxonomy" id="44412"/>
    <lineage>
        <taxon>Eukaryota</taxon>
        <taxon>Fungi</taxon>
        <taxon>Dikarya</taxon>
        <taxon>Ascomycota</taxon>
        <taxon>Pezizomycotina</taxon>
        <taxon>Sordariomycetes</taxon>
        <taxon>Hypocreomycetidae</taxon>
        <taxon>Hypocreales</taxon>
        <taxon>Nectriaceae</taxon>
        <taxon>Fusarium</taxon>
        <taxon>Fusarium burgessii species complex</taxon>
    </lineage>
</organism>
<dbReference type="InterPro" id="IPR011009">
    <property type="entry name" value="Kinase-like_dom_sf"/>
</dbReference>
<dbReference type="Proteomes" id="UP000730481">
    <property type="component" value="Unassembled WGS sequence"/>
</dbReference>
<reference evidence="3" key="2">
    <citation type="submission" date="2020-02" db="EMBL/GenBank/DDBJ databases">
        <title>Identification and distribution of gene clusters putatively required for synthesis of sphingolipid metabolism inhibitors in phylogenetically diverse species of the filamentous fungus Fusarium.</title>
        <authorList>
            <person name="Kim H.-S."/>
            <person name="Busman M."/>
            <person name="Brown D.W."/>
            <person name="Divon H."/>
            <person name="Uhlig S."/>
            <person name="Proctor R.H."/>
        </authorList>
    </citation>
    <scope>NUCLEOTIDE SEQUENCE</scope>
    <source>
        <strain evidence="3">NRRL 25174</strain>
    </source>
</reference>